<keyword evidence="2" id="KW-0732">Signal</keyword>
<accession>A0A1V8TPG8</accession>
<comment type="caution">
    <text evidence="3">The sequence shown here is derived from an EMBL/GenBank/DDBJ whole genome shotgun (WGS) entry which is preliminary data.</text>
</comment>
<gene>
    <name evidence="3" type="ORF">B0A48_01511</name>
</gene>
<protein>
    <recommendedName>
        <fullName evidence="5">Cell wall protein</fullName>
    </recommendedName>
</protein>
<dbReference type="AlphaFoldDB" id="A0A1V8TPG8"/>
<feature type="signal peptide" evidence="2">
    <location>
        <begin position="1"/>
        <end position="20"/>
    </location>
</feature>
<keyword evidence="4" id="KW-1185">Reference proteome</keyword>
<evidence type="ECO:0000256" key="2">
    <source>
        <dbReference type="SAM" id="SignalP"/>
    </source>
</evidence>
<reference evidence="4" key="1">
    <citation type="submission" date="2017-03" db="EMBL/GenBank/DDBJ databases">
        <title>Genomes of endolithic fungi from Antarctica.</title>
        <authorList>
            <person name="Coleine C."/>
            <person name="Masonjones S."/>
            <person name="Stajich J.E."/>
        </authorList>
    </citation>
    <scope>NUCLEOTIDE SEQUENCE [LARGE SCALE GENOMIC DNA]</scope>
    <source>
        <strain evidence="4">CCFEE 5527</strain>
    </source>
</reference>
<dbReference type="EMBL" id="NAJO01000003">
    <property type="protein sequence ID" value="OQO13283.1"/>
    <property type="molecule type" value="Genomic_DNA"/>
</dbReference>
<evidence type="ECO:0000256" key="1">
    <source>
        <dbReference type="SAM" id="MobiDB-lite"/>
    </source>
</evidence>
<evidence type="ECO:0008006" key="5">
    <source>
        <dbReference type="Google" id="ProtNLM"/>
    </source>
</evidence>
<proteinExistence type="predicted"/>
<dbReference type="InParanoid" id="A0A1V8TPG8"/>
<organism evidence="3 4">
    <name type="scientific">Cryoendolithus antarcticus</name>
    <dbReference type="NCBI Taxonomy" id="1507870"/>
    <lineage>
        <taxon>Eukaryota</taxon>
        <taxon>Fungi</taxon>
        <taxon>Dikarya</taxon>
        <taxon>Ascomycota</taxon>
        <taxon>Pezizomycotina</taxon>
        <taxon>Dothideomycetes</taxon>
        <taxon>Dothideomycetidae</taxon>
        <taxon>Cladosporiales</taxon>
        <taxon>Cladosporiaceae</taxon>
        <taxon>Cryoendolithus</taxon>
    </lineage>
</organism>
<name>A0A1V8TPG8_9PEZI</name>
<feature type="chain" id="PRO_5013342896" description="Cell wall protein" evidence="2">
    <location>
        <begin position="21"/>
        <end position="377"/>
    </location>
</feature>
<dbReference type="Proteomes" id="UP000192596">
    <property type="component" value="Unassembled WGS sequence"/>
</dbReference>
<evidence type="ECO:0000313" key="4">
    <source>
        <dbReference type="Proteomes" id="UP000192596"/>
    </source>
</evidence>
<feature type="region of interest" description="Disordered" evidence="1">
    <location>
        <begin position="352"/>
        <end position="377"/>
    </location>
</feature>
<feature type="region of interest" description="Disordered" evidence="1">
    <location>
        <begin position="191"/>
        <end position="217"/>
    </location>
</feature>
<feature type="compositionally biased region" description="Low complexity" evidence="1">
    <location>
        <begin position="191"/>
        <end position="203"/>
    </location>
</feature>
<sequence>MQFTQAIASAILLFAATGLTAPVPQLAGESAAANSILSGTDNAVGYGVEDAEDNLAGNVATAKAAVPAVPRMFARQLAGEGAAADSILSGTDNAVGFGIEDAEDNLAGNVATVKASTPAAPAVPQRRRQLAGEGAAADSILSGTDNAVGYGIENAEDNLAGNVTTAKAAVPVAKRQLDKIVAGAQAISDAAGTGGSISAATDAAKSDDGSLTSGAASAGQTVADVGVATAEGAGKSVPKFRRQLDKIAAGAQAVSDAAGTGSSTSAATTAAKSVDGSLTSGAANAGQTVADVEVTTAEGAGKSVPKSRRQLDKVANGAQAIGDAAGVGSTTAPATSAGDSIDGTLTSGAANAGAQVADTEVSTAESAGKSVPRRFRA</sequence>
<evidence type="ECO:0000313" key="3">
    <source>
        <dbReference type="EMBL" id="OQO13283.1"/>
    </source>
</evidence>
<dbReference type="OrthoDB" id="3521820at2759"/>